<sequence>MSKMNTMTKMQQAAFLDNIRLLEKQGVKVKSIKISPALSVAFGNPGDPKNMIVIAGIIQSNVNTVDDVYKLFELSGMRVRNVKLVDNTKQSWF</sequence>
<protein>
    <submittedName>
        <fullName evidence="1">Uncharacterized protein</fullName>
    </submittedName>
</protein>
<name>A0A6J5NDW2_9CAUD</name>
<evidence type="ECO:0000313" key="1">
    <source>
        <dbReference type="EMBL" id="CAB4155731.1"/>
    </source>
</evidence>
<reference evidence="1" key="1">
    <citation type="submission" date="2020-04" db="EMBL/GenBank/DDBJ databases">
        <authorList>
            <person name="Chiriac C."/>
            <person name="Salcher M."/>
            <person name="Ghai R."/>
            <person name="Kavagutti S V."/>
        </authorList>
    </citation>
    <scope>NUCLEOTIDE SEQUENCE</scope>
</reference>
<gene>
    <name evidence="1" type="ORF">UFOVP671_23</name>
</gene>
<dbReference type="EMBL" id="LR796645">
    <property type="protein sequence ID" value="CAB4155731.1"/>
    <property type="molecule type" value="Genomic_DNA"/>
</dbReference>
<organism evidence="1">
    <name type="scientific">uncultured Caudovirales phage</name>
    <dbReference type="NCBI Taxonomy" id="2100421"/>
    <lineage>
        <taxon>Viruses</taxon>
        <taxon>Duplodnaviria</taxon>
        <taxon>Heunggongvirae</taxon>
        <taxon>Uroviricota</taxon>
        <taxon>Caudoviricetes</taxon>
        <taxon>Peduoviridae</taxon>
        <taxon>Maltschvirus</taxon>
        <taxon>Maltschvirus maltsch</taxon>
    </lineage>
</organism>
<accession>A0A6J5NDW2</accession>
<proteinExistence type="predicted"/>